<evidence type="ECO:0000256" key="5">
    <source>
        <dbReference type="ARBA" id="ARBA00023018"/>
    </source>
</evidence>
<keyword evidence="4 15" id="KW-1133">Transmembrane helix</keyword>
<dbReference type="GO" id="GO:0045211">
    <property type="term" value="C:postsynaptic membrane"/>
    <property type="evidence" value="ECO:0007669"/>
    <property type="project" value="InterPro"/>
</dbReference>
<keyword evidence="19" id="KW-1185">Reference proteome</keyword>
<feature type="domain" description="Neurotransmitter-gated ion-channel transmembrane" evidence="17">
    <location>
        <begin position="128"/>
        <end position="162"/>
    </location>
</feature>
<evidence type="ECO:0000256" key="6">
    <source>
        <dbReference type="ARBA" id="ARBA00023065"/>
    </source>
</evidence>
<dbReference type="GO" id="GO:0004888">
    <property type="term" value="F:transmembrane signaling receptor activity"/>
    <property type="evidence" value="ECO:0007669"/>
    <property type="project" value="InterPro"/>
</dbReference>
<keyword evidence="2" id="KW-1003">Cell membrane</keyword>
<evidence type="ECO:0000256" key="4">
    <source>
        <dbReference type="ARBA" id="ARBA00022989"/>
    </source>
</evidence>
<dbReference type="PRINTS" id="PR00254">
    <property type="entry name" value="NICOTINICR"/>
</dbReference>
<reference evidence="18 19" key="1">
    <citation type="submission" date="2014-03" db="EMBL/GenBank/DDBJ databases">
        <title>Draft genome of the hookworm Oesophagostomum dentatum.</title>
        <authorList>
            <person name="Mitreva M."/>
        </authorList>
    </citation>
    <scope>NUCLEOTIDE SEQUENCE [LARGE SCALE GENOMIC DNA]</scope>
    <source>
        <strain evidence="18 19">OD-Hann</strain>
    </source>
</reference>
<dbReference type="InterPro" id="IPR002394">
    <property type="entry name" value="Nicotinic_acetylcholine_rcpt"/>
</dbReference>
<dbReference type="PANTHER" id="PTHR18945">
    <property type="entry name" value="NEUROTRANSMITTER GATED ION CHANNEL"/>
    <property type="match status" value="1"/>
</dbReference>
<evidence type="ECO:0000259" key="17">
    <source>
        <dbReference type="Pfam" id="PF02932"/>
    </source>
</evidence>
<dbReference type="OrthoDB" id="5975154at2759"/>
<dbReference type="InterPro" id="IPR006029">
    <property type="entry name" value="Neurotrans-gated_channel_TM"/>
</dbReference>
<dbReference type="Gene3D" id="2.70.170.10">
    <property type="entry name" value="Neurotransmitter-gated ion-channel ligand-binding domain"/>
    <property type="match status" value="1"/>
</dbReference>
<proteinExistence type="predicted"/>
<keyword evidence="6" id="KW-0406">Ion transport</keyword>
<dbReference type="InterPro" id="IPR006202">
    <property type="entry name" value="Neur_chan_lig-bd"/>
</dbReference>
<evidence type="ECO:0000256" key="3">
    <source>
        <dbReference type="ARBA" id="ARBA00022692"/>
    </source>
</evidence>
<comment type="subcellular location">
    <subcellularLocation>
        <location evidence="13">Synaptic cell membrane</location>
        <topology evidence="13">Multi-pass membrane protein</topology>
    </subcellularLocation>
</comment>
<evidence type="ECO:0000256" key="10">
    <source>
        <dbReference type="ARBA" id="ARBA00023180"/>
    </source>
</evidence>
<feature type="transmembrane region" description="Helical" evidence="15">
    <location>
        <begin position="123"/>
        <end position="145"/>
    </location>
</feature>
<evidence type="ECO:0000313" key="19">
    <source>
        <dbReference type="Proteomes" id="UP000053660"/>
    </source>
</evidence>
<evidence type="ECO:0000256" key="15">
    <source>
        <dbReference type="SAM" id="Phobius"/>
    </source>
</evidence>
<keyword evidence="3 15" id="KW-0812">Transmembrane</keyword>
<evidence type="ECO:0000256" key="12">
    <source>
        <dbReference type="ARBA" id="ARBA00023303"/>
    </source>
</evidence>
<dbReference type="Proteomes" id="UP000053660">
    <property type="component" value="Unassembled WGS sequence"/>
</dbReference>
<keyword evidence="9" id="KW-0675">Receptor</keyword>
<keyword evidence="7 15" id="KW-0472">Membrane</keyword>
<evidence type="ECO:0000259" key="16">
    <source>
        <dbReference type="Pfam" id="PF02931"/>
    </source>
</evidence>
<name>A0A0B1SRZ5_OESDE</name>
<dbReference type="Gene3D" id="1.20.58.390">
    <property type="entry name" value="Neurotransmitter-gated ion-channel transmembrane domain"/>
    <property type="match status" value="1"/>
</dbReference>
<feature type="region of interest" description="Disordered" evidence="14">
    <location>
        <begin position="246"/>
        <end position="302"/>
    </location>
</feature>
<dbReference type="Pfam" id="PF02931">
    <property type="entry name" value="Neur_chan_LBD"/>
    <property type="match status" value="1"/>
</dbReference>
<organism evidence="18 19">
    <name type="scientific">Oesophagostomum dentatum</name>
    <name type="common">Nodular worm</name>
    <dbReference type="NCBI Taxonomy" id="61180"/>
    <lineage>
        <taxon>Eukaryota</taxon>
        <taxon>Metazoa</taxon>
        <taxon>Ecdysozoa</taxon>
        <taxon>Nematoda</taxon>
        <taxon>Chromadorea</taxon>
        <taxon>Rhabditida</taxon>
        <taxon>Rhabditina</taxon>
        <taxon>Rhabditomorpha</taxon>
        <taxon>Strongyloidea</taxon>
        <taxon>Strongylidae</taxon>
        <taxon>Oesophagostomum</taxon>
    </lineage>
</organism>
<evidence type="ECO:0000256" key="9">
    <source>
        <dbReference type="ARBA" id="ARBA00023170"/>
    </source>
</evidence>
<feature type="transmembrane region" description="Helical" evidence="15">
    <location>
        <begin position="157"/>
        <end position="177"/>
    </location>
</feature>
<dbReference type="InterPro" id="IPR036719">
    <property type="entry name" value="Neuro-gated_channel_TM_sf"/>
</dbReference>
<dbReference type="EMBL" id="KN557205">
    <property type="protein sequence ID" value="KHJ87709.1"/>
    <property type="molecule type" value="Genomic_DNA"/>
</dbReference>
<dbReference type="SUPFAM" id="SSF63712">
    <property type="entry name" value="Nicotinic receptor ligand binding domain-like"/>
    <property type="match status" value="1"/>
</dbReference>
<feature type="compositionally biased region" description="Polar residues" evidence="14">
    <location>
        <begin position="286"/>
        <end position="295"/>
    </location>
</feature>
<protein>
    <submittedName>
        <fullName evidence="18">Neurotransmitter-gated ion-channel ligand binding domain protein</fullName>
    </submittedName>
</protein>
<keyword evidence="1" id="KW-0813">Transport</keyword>
<gene>
    <name evidence="18" type="ORF">OESDEN_12510</name>
</gene>
<evidence type="ECO:0000256" key="11">
    <source>
        <dbReference type="ARBA" id="ARBA00023286"/>
    </source>
</evidence>
<dbReference type="GO" id="GO:0022848">
    <property type="term" value="F:acetylcholine-gated monoatomic cation-selective channel activity"/>
    <property type="evidence" value="ECO:0007669"/>
    <property type="project" value="InterPro"/>
</dbReference>
<evidence type="ECO:0000256" key="14">
    <source>
        <dbReference type="SAM" id="MobiDB-lite"/>
    </source>
</evidence>
<keyword evidence="5" id="KW-0770">Synapse</keyword>
<dbReference type="SUPFAM" id="SSF90112">
    <property type="entry name" value="Neurotransmitter-gated ion-channel transmembrane pore"/>
    <property type="match status" value="1"/>
</dbReference>
<dbReference type="CDD" id="cd19051">
    <property type="entry name" value="LGIC_TM_cation"/>
    <property type="match status" value="1"/>
</dbReference>
<accession>A0A0B1SRZ5</accession>
<keyword evidence="12" id="KW-0407">Ion channel</keyword>
<evidence type="ECO:0000256" key="13">
    <source>
        <dbReference type="ARBA" id="ARBA00034099"/>
    </source>
</evidence>
<sequence>MTRLYRYLLRDYEREVRPAVRYDLPINVTFVFSLKQIIDVDERNQILTTSAWVRQHWSDYKLVWDPRKFGNLTRIHIPHEKIWLPDVVLYNNAEKNTIIYSCCPDAPAPFINIHISIERRPMFYVFNLILPCVLISSIALLGFYMPSDSGEKVTLGIYYIVTIFLVSSATAMSVLTLNVHHQGVHGRPVPAFLQEIAFGFLARVLFVRIDPYHSITQHVRWVYQKKHSQQIQFLNHQCRHFRCSPERRIKQQHQQPAKPRVYSSSTDSSRSETKISFSSPLEAETPLTSIPSMSHSPFRKPNEREADDFQYELLRVVNMVHAAIERNELRIAEKDRRTATELEWQQ</sequence>
<dbReference type="InterPro" id="IPR038050">
    <property type="entry name" value="Neuro_actylchol_rec"/>
</dbReference>
<feature type="non-terminal residue" evidence="18">
    <location>
        <position position="346"/>
    </location>
</feature>
<keyword evidence="11" id="KW-1071">Ligand-gated ion channel</keyword>
<dbReference type="InterPro" id="IPR006201">
    <property type="entry name" value="Neur_channel"/>
</dbReference>
<evidence type="ECO:0000256" key="7">
    <source>
        <dbReference type="ARBA" id="ARBA00023136"/>
    </source>
</evidence>
<keyword evidence="10" id="KW-0325">Glycoprotein</keyword>
<dbReference type="InterPro" id="IPR036734">
    <property type="entry name" value="Neur_chan_lig-bd_sf"/>
</dbReference>
<evidence type="ECO:0000313" key="18">
    <source>
        <dbReference type="EMBL" id="KHJ87709.1"/>
    </source>
</evidence>
<evidence type="ECO:0000256" key="2">
    <source>
        <dbReference type="ARBA" id="ARBA00022475"/>
    </source>
</evidence>
<dbReference type="Pfam" id="PF02932">
    <property type="entry name" value="Neur_chan_memb"/>
    <property type="match status" value="1"/>
</dbReference>
<evidence type="ECO:0000256" key="8">
    <source>
        <dbReference type="ARBA" id="ARBA00023157"/>
    </source>
</evidence>
<keyword evidence="8" id="KW-1015">Disulfide bond</keyword>
<feature type="domain" description="Neurotransmitter-gated ion-channel ligand-binding" evidence="16">
    <location>
        <begin position="2"/>
        <end position="97"/>
    </location>
</feature>
<dbReference type="AlphaFoldDB" id="A0A0B1SRZ5"/>
<evidence type="ECO:0000256" key="1">
    <source>
        <dbReference type="ARBA" id="ARBA00022448"/>
    </source>
</evidence>